<accession>A0A7L5EI04</accession>
<dbReference type="AlphaFoldDB" id="A0A7L5EI04"/>
<name>A0A7L5EI04_PARDI</name>
<keyword evidence="1" id="KW-0732">Signal</keyword>
<reference evidence="2 3" key="1">
    <citation type="submission" date="2020-04" db="EMBL/GenBank/DDBJ databases">
        <title>Complete Genomes and Methylome analysis of CBBP consortium that reverse antibiotic-induced susceptibility to vancomycin-resistant Enterococcus faecium infection.</title>
        <authorList>
            <person name="Fomenkov A."/>
            <person name="Zhang Z."/>
            <person name="Pamer E."/>
            <person name="Roberts R.J."/>
        </authorList>
    </citation>
    <scope>NUCLEOTIDE SEQUENCE [LARGE SCALE GENOMIC DNA]</scope>
    <source>
        <strain evidence="3">CBBP</strain>
    </source>
</reference>
<gene>
    <name evidence="2" type="ORF">HHO38_21515</name>
</gene>
<dbReference type="RefSeq" id="WP_170106400.1">
    <property type="nucleotide sequence ID" value="NZ_CP051672.1"/>
</dbReference>
<dbReference type="Proteomes" id="UP000501982">
    <property type="component" value="Chromosome"/>
</dbReference>
<dbReference type="EMBL" id="CP051672">
    <property type="protein sequence ID" value="QJE30691.1"/>
    <property type="molecule type" value="Genomic_DNA"/>
</dbReference>
<protein>
    <recommendedName>
        <fullName evidence="4">Lipoprotein</fullName>
    </recommendedName>
</protein>
<proteinExistence type="predicted"/>
<evidence type="ECO:0000313" key="3">
    <source>
        <dbReference type="Proteomes" id="UP000501982"/>
    </source>
</evidence>
<feature type="chain" id="PRO_5029828287" description="Lipoprotein" evidence="1">
    <location>
        <begin position="23"/>
        <end position="161"/>
    </location>
</feature>
<evidence type="ECO:0000256" key="1">
    <source>
        <dbReference type="SAM" id="SignalP"/>
    </source>
</evidence>
<sequence length="161" mass="18611">MKKLFYLFCLLSVILFIGCSNDDDEPKVKKFSPDVENVLTSVQGTFSGEEYFLGQWFRTDKLTFSPFAAPIEKTTFKDGTVEVHGTVHRVQNKTVGGKVIDDYFFCVEPLRTAIVLYGYNSDNKELNEKKETLSYKIESHDIIKFKDYGLTDDNWIDYSRQ</sequence>
<organism evidence="2 3">
    <name type="scientific">Parabacteroides distasonis</name>
    <dbReference type="NCBI Taxonomy" id="823"/>
    <lineage>
        <taxon>Bacteria</taxon>
        <taxon>Pseudomonadati</taxon>
        <taxon>Bacteroidota</taxon>
        <taxon>Bacteroidia</taxon>
        <taxon>Bacteroidales</taxon>
        <taxon>Tannerellaceae</taxon>
        <taxon>Parabacteroides</taxon>
    </lineage>
</organism>
<evidence type="ECO:0008006" key="4">
    <source>
        <dbReference type="Google" id="ProtNLM"/>
    </source>
</evidence>
<dbReference type="PROSITE" id="PS51257">
    <property type="entry name" value="PROKAR_LIPOPROTEIN"/>
    <property type="match status" value="1"/>
</dbReference>
<feature type="signal peptide" evidence="1">
    <location>
        <begin position="1"/>
        <end position="22"/>
    </location>
</feature>
<evidence type="ECO:0000313" key="2">
    <source>
        <dbReference type="EMBL" id="QJE30691.1"/>
    </source>
</evidence>